<dbReference type="Pfam" id="PF02984">
    <property type="entry name" value="Cyclin_C"/>
    <property type="match status" value="1"/>
</dbReference>
<dbReference type="OrthoDB" id="306099at2759"/>
<evidence type="ECO:0000256" key="1">
    <source>
        <dbReference type="ARBA" id="ARBA00009065"/>
    </source>
</evidence>
<dbReference type="InterPro" id="IPR006671">
    <property type="entry name" value="Cyclin_N"/>
</dbReference>
<proteinExistence type="inferred from homology"/>
<dbReference type="Proteomes" id="UP000655225">
    <property type="component" value="Unassembled WGS sequence"/>
</dbReference>
<dbReference type="CDD" id="cd20543">
    <property type="entry name" value="CYCLIN_AtCycD-like_rpt1"/>
    <property type="match status" value="1"/>
</dbReference>
<name>A0A834YE08_TETSI</name>
<dbReference type="InterPro" id="IPR036915">
    <property type="entry name" value="Cyclin-like_sf"/>
</dbReference>
<evidence type="ECO:0000259" key="7">
    <source>
        <dbReference type="SMART" id="SM01332"/>
    </source>
</evidence>
<dbReference type="Pfam" id="PF00134">
    <property type="entry name" value="Cyclin_N"/>
    <property type="match status" value="1"/>
</dbReference>
<organism evidence="8 9">
    <name type="scientific">Tetracentron sinense</name>
    <name type="common">Spur-leaf</name>
    <dbReference type="NCBI Taxonomy" id="13715"/>
    <lineage>
        <taxon>Eukaryota</taxon>
        <taxon>Viridiplantae</taxon>
        <taxon>Streptophyta</taxon>
        <taxon>Embryophyta</taxon>
        <taxon>Tracheophyta</taxon>
        <taxon>Spermatophyta</taxon>
        <taxon>Magnoliopsida</taxon>
        <taxon>Trochodendrales</taxon>
        <taxon>Trochodendraceae</taxon>
        <taxon>Tetracentron</taxon>
    </lineage>
</organism>
<dbReference type="GO" id="GO:0051301">
    <property type="term" value="P:cell division"/>
    <property type="evidence" value="ECO:0007669"/>
    <property type="project" value="UniProtKB-KW"/>
</dbReference>
<feature type="domain" description="Cyclin-like" evidence="6">
    <location>
        <begin position="191"/>
        <end position="276"/>
    </location>
</feature>
<evidence type="ECO:0000259" key="6">
    <source>
        <dbReference type="SMART" id="SM00385"/>
    </source>
</evidence>
<dbReference type="PROSITE" id="PS00292">
    <property type="entry name" value="CYCLINS"/>
    <property type="match status" value="1"/>
</dbReference>
<evidence type="ECO:0000313" key="9">
    <source>
        <dbReference type="Proteomes" id="UP000655225"/>
    </source>
</evidence>
<dbReference type="InterPro" id="IPR004367">
    <property type="entry name" value="Cyclin_C-dom"/>
</dbReference>
<dbReference type="SMART" id="SM01332">
    <property type="entry name" value="Cyclin_C"/>
    <property type="match status" value="1"/>
</dbReference>
<dbReference type="Gene3D" id="1.10.472.10">
    <property type="entry name" value="Cyclin-like"/>
    <property type="match status" value="2"/>
</dbReference>
<dbReference type="FunFam" id="1.10.472.10:FF:000069">
    <property type="entry name" value="Cyclin-D5-1"/>
    <property type="match status" value="1"/>
</dbReference>
<comment type="similarity">
    <text evidence="1">Belongs to the cyclin family. Cyclin D subfamily.</text>
</comment>
<gene>
    <name evidence="8" type="ORF">HHK36_031023</name>
</gene>
<evidence type="ECO:0000256" key="2">
    <source>
        <dbReference type="ARBA" id="ARBA00022618"/>
    </source>
</evidence>
<evidence type="ECO:0000256" key="3">
    <source>
        <dbReference type="ARBA" id="ARBA00023127"/>
    </source>
</evidence>
<dbReference type="SMART" id="SM00385">
    <property type="entry name" value="CYCLIN"/>
    <property type="match status" value="2"/>
</dbReference>
<dbReference type="FunFam" id="1.10.472.10:FF:000219">
    <property type="entry name" value="Cyclin-D5-1"/>
    <property type="match status" value="1"/>
</dbReference>
<evidence type="ECO:0000256" key="4">
    <source>
        <dbReference type="ARBA" id="ARBA00023306"/>
    </source>
</evidence>
<evidence type="ECO:0000313" key="8">
    <source>
        <dbReference type="EMBL" id="KAF8377640.1"/>
    </source>
</evidence>
<comment type="caution">
    <text evidence="8">The sequence shown here is derived from an EMBL/GenBank/DDBJ whole genome shotgun (WGS) entry which is preliminary data.</text>
</comment>
<dbReference type="SUPFAM" id="SSF47954">
    <property type="entry name" value="Cyclin-like"/>
    <property type="match status" value="2"/>
</dbReference>
<feature type="domain" description="Cyclin C-terminal" evidence="7">
    <location>
        <begin position="183"/>
        <end position="296"/>
    </location>
</feature>
<keyword evidence="4" id="KW-0131">Cell cycle</keyword>
<dbReference type="AlphaFoldDB" id="A0A834YE08"/>
<dbReference type="OMA" id="ENVHACY"/>
<keyword evidence="3 5" id="KW-0195">Cyclin</keyword>
<sequence length="338" mass="38436">MEDSDSSFSLSSLLCEENEACFDDGADEDMLLTLNNYNLSETDDEYIEILVETETSFGTRIHGSSHDCSTIMGNWLKCARLNAIRWILKTRSFFGFHYQTAYLSVTYFDRFLANRTINNEKSWAIPLLSVACLSLAAKMEEGKLPALSEFQVFQVEEYNFGSKVIQKMELLVLNTLQWRMGSITPFAYLHYFINKLCNEQSPPNNIVSRTVELILAATKEMNSNAHRPSVIAAAAVFVASDQRLTTKTVEFKMSMISSYGSLENKHVFSCYNLMKELEMKKFKIPKSTSSSGLSPIYSNLDDVFKDPSYTSIVGNKRKRLTFSHCDQNCGIPNEKRLR</sequence>
<keyword evidence="9" id="KW-1185">Reference proteome</keyword>
<dbReference type="InterPro" id="IPR039361">
    <property type="entry name" value="Cyclin"/>
</dbReference>
<keyword evidence="2" id="KW-0132">Cell division</keyword>
<dbReference type="PANTHER" id="PTHR10177">
    <property type="entry name" value="CYCLINS"/>
    <property type="match status" value="1"/>
</dbReference>
<feature type="domain" description="Cyclin-like" evidence="6">
    <location>
        <begin position="85"/>
        <end position="174"/>
    </location>
</feature>
<dbReference type="InterPro" id="IPR013763">
    <property type="entry name" value="Cyclin-like_dom"/>
</dbReference>
<evidence type="ECO:0000256" key="5">
    <source>
        <dbReference type="RuleBase" id="RU000383"/>
    </source>
</evidence>
<dbReference type="InterPro" id="IPR048258">
    <property type="entry name" value="Cyclins_cyclin-box"/>
</dbReference>
<protein>
    <submittedName>
        <fullName evidence="8">Uncharacterized protein</fullName>
    </submittedName>
</protein>
<reference evidence="8 9" key="1">
    <citation type="submission" date="2020-04" db="EMBL/GenBank/DDBJ databases">
        <title>Plant Genome Project.</title>
        <authorList>
            <person name="Zhang R.-G."/>
        </authorList>
    </citation>
    <scope>NUCLEOTIDE SEQUENCE [LARGE SCALE GENOMIC DNA]</scope>
    <source>
        <strain evidence="8">YNK0</strain>
        <tissue evidence="8">Leaf</tissue>
    </source>
</reference>
<dbReference type="EMBL" id="JABCRI010000024">
    <property type="protein sequence ID" value="KAF8377640.1"/>
    <property type="molecule type" value="Genomic_DNA"/>
</dbReference>
<dbReference type="CDD" id="cd20544">
    <property type="entry name" value="CYCLIN_AtCycD-like_rpt2"/>
    <property type="match status" value="1"/>
</dbReference>
<accession>A0A834YE08</accession>